<protein>
    <recommendedName>
        <fullName evidence="2">DUF5009 domain-containing protein</fullName>
    </recommendedName>
</protein>
<dbReference type="Pfam" id="PF16401">
    <property type="entry name" value="DUF5009"/>
    <property type="match status" value="1"/>
</dbReference>
<feature type="transmembrane region" description="Helical" evidence="1">
    <location>
        <begin position="184"/>
        <end position="206"/>
    </location>
</feature>
<gene>
    <name evidence="3" type="ORF">PbJCM13498_40250</name>
</gene>
<dbReference type="AlphaFoldDB" id="A0A5M4B4S8"/>
<proteinExistence type="predicted"/>
<evidence type="ECO:0000256" key="1">
    <source>
        <dbReference type="SAM" id="Phobius"/>
    </source>
</evidence>
<feature type="transmembrane region" description="Helical" evidence="1">
    <location>
        <begin position="345"/>
        <end position="368"/>
    </location>
</feature>
<keyword evidence="4" id="KW-1185">Reference proteome</keyword>
<evidence type="ECO:0000313" key="3">
    <source>
        <dbReference type="EMBL" id="GET35162.1"/>
    </source>
</evidence>
<organism evidence="3 4">
    <name type="scientific">Prolixibacter bellariivorans</name>
    <dbReference type="NCBI Taxonomy" id="314319"/>
    <lineage>
        <taxon>Bacteria</taxon>
        <taxon>Pseudomonadati</taxon>
        <taxon>Bacteroidota</taxon>
        <taxon>Bacteroidia</taxon>
        <taxon>Marinilabiliales</taxon>
        <taxon>Prolixibacteraceae</taxon>
        <taxon>Prolixibacter</taxon>
    </lineage>
</organism>
<feature type="transmembrane region" description="Helical" evidence="1">
    <location>
        <begin position="153"/>
        <end position="172"/>
    </location>
</feature>
<comment type="caution">
    <text evidence="3">The sequence shown here is derived from an EMBL/GenBank/DDBJ whole genome shotgun (WGS) entry which is preliminary data.</text>
</comment>
<keyword evidence="1" id="KW-0812">Transmembrane</keyword>
<dbReference type="PANTHER" id="PTHR31061">
    <property type="entry name" value="LD22376P"/>
    <property type="match status" value="1"/>
</dbReference>
<dbReference type="PANTHER" id="PTHR31061:SF24">
    <property type="entry name" value="LD22376P"/>
    <property type="match status" value="1"/>
</dbReference>
<feature type="transmembrane region" description="Helical" evidence="1">
    <location>
        <begin position="240"/>
        <end position="261"/>
    </location>
</feature>
<dbReference type="EMBL" id="BLAX01000001">
    <property type="protein sequence ID" value="GET35162.1"/>
    <property type="molecule type" value="Genomic_DNA"/>
</dbReference>
<name>A0A5M4B4S8_9BACT</name>
<feature type="transmembrane region" description="Helical" evidence="1">
    <location>
        <begin position="123"/>
        <end position="141"/>
    </location>
</feature>
<dbReference type="OrthoDB" id="9788724at2"/>
<dbReference type="RefSeq" id="WP_051538987.1">
    <property type="nucleotide sequence ID" value="NZ_BLAX01000001.1"/>
</dbReference>
<feature type="transmembrane region" description="Helical" evidence="1">
    <location>
        <begin position="213"/>
        <end position="234"/>
    </location>
</feature>
<sequence length="404" mass="45220">MADESKTITGNKTSRILSVDIMRGLTLFLMLFVNDLYEPGVPSWLVHTPADYDGMGLADWVFPGFLFMVGISIPFAITSRLSKGKNRQEIFTHILVRTFSLLLIGVLMLNMGSVNSTLTGMNHYWWSILVFVFIFLIWNRYPDLPQHKKLYAGLKLLGVVGLVVMVIIFRSGEPGHIGWLRTGWWGILGLIGWGYFAAGTSFLLVGERLWANTLIFLFFFVLNVLSQVGVLEFLNPVKPLLGILIQGNVPFIVMAGLLTGMLMKKYGTHYRKLLPVIISAGLLFLVTGFVLRNRFIISKIYATPSWGMLCNGISLLVFSALYYLVDVQKKSRWGSIFLPAGQNSLTTYLAPDILYFLVGGLGFHIFFYKQDYSALLAVGGSLLWALSMVGFTALLSKINIRLKL</sequence>
<feature type="transmembrane region" description="Helical" evidence="1">
    <location>
        <begin position="273"/>
        <end position="291"/>
    </location>
</feature>
<keyword evidence="1" id="KW-1133">Transmembrane helix</keyword>
<accession>A0A5M4B4S8</accession>
<feature type="transmembrane region" description="Helical" evidence="1">
    <location>
        <begin position="57"/>
        <end position="78"/>
    </location>
</feature>
<feature type="transmembrane region" description="Helical" evidence="1">
    <location>
        <begin position="374"/>
        <end position="395"/>
    </location>
</feature>
<feature type="transmembrane region" description="Helical" evidence="1">
    <location>
        <begin position="306"/>
        <end position="325"/>
    </location>
</feature>
<dbReference type="Proteomes" id="UP000391834">
    <property type="component" value="Unassembled WGS sequence"/>
</dbReference>
<evidence type="ECO:0000259" key="2">
    <source>
        <dbReference type="Pfam" id="PF16401"/>
    </source>
</evidence>
<feature type="domain" description="DUF5009" evidence="2">
    <location>
        <begin position="18"/>
        <end position="170"/>
    </location>
</feature>
<keyword evidence="1" id="KW-0472">Membrane</keyword>
<feature type="transmembrane region" description="Helical" evidence="1">
    <location>
        <begin position="21"/>
        <end position="37"/>
    </location>
</feature>
<feature type="transmembrane region" description="Helical" evidence="1">
    <location>
        <begin position="90"/>
        <end position="111"/>
    </location>
</feature>
<dbReference type="InterPro" id="IPR032176">
    <property type="entry name" value="DUF5009"/>
</dbReference>
<reference evidence="3 4" key="1">
    <citation type="submission" date="2019-10" db="EMBL/GenBank/DDBJ databases">
        <title>Prolixibacter strains distinguished by the presence of nitrate reductase genes were adept at nitrate-dependent anaerobic corrosion of metallic iron and carbon steel.</title>
        <authorList>
            <person name="Iino T."/>
            <person name="Shono N."/>
            <person name="Ito K."/>
            <person name="Nakamura R."/>
            <person name="Sueoka K."/>
            <person name="Harayama S."/>
            <person name="Ohkuma M."/>
        </authorList>
    </citation>
    <scope>NUCLEOTIDE SEQUENCE [LARGE SCALE GENOMIC DNA]</scope>
    <source>
        <strain evidence="3 4">JCM 13498</strain>
    </source>
</reference>
<evidence type="ECO:0000313" key="4">
    <source>
        <dbReference type="Proteomes" id="UP000391834"/>
    </source>
</evidence>